<reference evidence="7 9" key="2">
    <citation type="journal article" date="2013" name="Nature">
        <title>Insights into bilaterian evolution from three spiralian genomes.</title>
        <authorList>
            <person name="Simakov O."/>
            <person name="Marletaz F."/>
            <person name="Cho S.J."/>
            <person name="Edsinger-Gonzales E."/>
            <person name="Havlak P."/>
            <person name="Hellsten U."/>
            <person name="Kuo D.H."/>
            <person name="Larsson T."/>
            <person name="Lv J."/>
            <person name="Arendt D."/>
            <person name="Savage R."/>
            <person name="Osoegawa K."/>
            <person name="de Jong P."/>
            <person name="Grimwood J."/>
            <person name="Chapman J.A."/>
            <person name="Shapiro H."/>
            <person name="Aerts A."/>
            <person name="Otillar R.P."/>
            <person name="Terry A.Y."/>
            <person name="Boore J.L."/>
            <person name="Grigoriev I.V."/>
            <person name="Lindberg D.R."/>
            <person name="Seaver E.C."/>
            <person name="Weisblat D.A."/>
            <person name="Putnam N.H."/>
            <person name="Rokhsar D.S."/>
        </authorList>
    </citation>
    <scope>NUCLEOTIDE SEQUENCE</scope>
    <source>
        <strain evidence="7 9">I ESC-2004</strain>
    </source>
</reference>
<dbReference type="HOGENOM" id="CLU_832216_0_0_1"/>
<keyword evidence="1 5" id="KW-0479">Metal-binding</keyword>
<keyword evidence="9" id="KW-1185">Reference proteome</keyword>
<sequence length="334" mass="37874">MPTEFQLLRCRDRKNVPLKVSFNFSLTVVMETLLKVYGAMRGSSYDPALATLTADLRVEPDMENPVDDYAMGVYDGSKLIGYVPSTPLSLNKTLFKIYNEFGIADISCEVLAEAHPSLQEWPEEDEDGPVIPCVYSIDTDPELKELIWRLLTDFIRVSKQNSGLISIARNDTEACRFFAKYDWCKFGDSCHFSHANLDGSADLPYQEQDLFDPEFFGFSEDDYTELLSQGFQPWNDDHDLMTRALSVLHSGEDYDDDVYSSVGPSPAKKPCFFFQDHGYCKYGADCYFSHDVPAVPTGGATYTSPQQRNTKDIPCRFFLNDSCRYGDQCRFSHA</sequence>
<dbReference type="InterPro" id="IPR036855">
    <property type="entry name" value="Znf_CCCH_sf"/>
</dbReference>
<evidence type="ECO:0000259" key="6">
    <source>
        <dbReference type="PROSITE" id="PS50103"/>
    </source>
</evidence>
<dbReference type="SUPFAM" id="SSF90229">
    <property type="entry name" value="CCCH zinc finger"/>
    <property type="match status" value="3"/>
</dbReference>
<evidence type="ECO:0000313" key="7">
    <source>
        <dbReference type="EMBL" id="ELU02246.1"/>
    </source>
</evidence>
<reference evidence="9" key="1">
    <citation type="submission" date="2012-12" db="EMBL/GenBank/DDBJ databases">
        <authorList>
            <person name="Hellsten U."/>
            <person name="Grimwood J."/>
            <person name="Chapman J.A."/>
            <person name="Shapiro H."/>
            <person name="Aerts A."/>
            <person name="Otillar R.P."/>
            <person name="Terry A.Y."/>
            <person name="Boore J.L."/>
            <person name="Simakov O."/>
            <person name="Marletaz F."/>
            <person name="Cho S.-J."/>
            <person name="Edsinger-Gonzales E."/>
            <person name="Havlak P."/>
            <person name="Kuo D.-H."/>
            <person name="Larsson T."/>
            <person name="Lv J."/>
            <person name="Arendt D."/>
            <person name="Savage R."/>
            <person name="Osoegawa K."/>
            <person name="de Jong P."/>
            <person name="Lindberg D.R."/>
            <person name="Seaver E.C."/>
            <person name="Weisblat D.A."/>
            <person name="Putnam N.H."/>
            <person name="Grigoriev I.V."/>
            <person name="Rokhsar D.S."/>
        </authorList>
    </citation>
    <scope>NUCLEOTIDE SEQUENCE</scope>
    <source>
        <strain evidence="9">I ESC-2004</strain>
    </source>
</reference>
<dbReference type="EnsemblMetazoa" id="CapteT213784">
    <property type="protein sequence ID" value="CapteP213784"/>
    <property type="gene ID" value="CapteG213784"/>
</dbReference>
<dbReference type="STRING" id="283909.R7U7W1"/>
<dbReference type="Pfam" id="PF00642">
    <property type="entry name" value="zf-CCCH"/>
    <property type="match status" value="2"/>
</dbReference>
<feature type="domain" description="C3H1-type" evidence="6">
    <location>
        <begin position="309"/>
        <end position="334"/>
    </location>
</feature>
<dbReference type="SMART" id="SM00356">
    <property type="entry name" value="ZnF_C3H1"/>
    <property type="match status" value="3"/>
</dbReference>
<dbReference type="AlphaFoldDB" id="R7U7W1"/>
<dbReference type="PANTHER" id="PTHR12547:SF18">
    <property type="entry name" value="PROTEIN TIS11"/>
    <property type="match status" value="1"/>
</dbReference>
<dbReference type="InterPro" id="IPR041367">
    <property type="entry name" value="Znf-CCCH_4"/>
</dbReference>
<dbReference type="OrthoDB" id="411372at2759"/>
<organism evidence="7">
    <name type="scientific">Capitella teleta</name>
    <name type="common">Polychaete worm</name>
    <dbReference type="NCBI Taxonomy" id="283909"/>
    <lineage>
        <taxon>Eukaryota</taxon>
        <taxon>Metazoa</taxon>
        <taxon>Spiralia</taxon>
        <taxon>Lophotrochozoa</taxon>
        <taxon>Annelida</taxon>
        <taxon>Polychaeta</taxon>
        <taxon>Sedentaria</taxon>
        <taxon>Scolecida</taxon>
        <taxon>Capitellidae</taxon>
        <taxon>Capitella</taxon>
    </lineage>
</organism>
<proteinExistence type="predicted"/>
<evidence type="ECO:0000256" key="5">
    <source>
        <dbReference type="PROSITE-ProRule" id="PRU00723"/>
    </source>
</evidence>
<feature type="zinc finger region" description="C3H1-type" evidence="5">
    <location>
        <begin position="265"/>
        <end position="293"/>
    </location>
</feature>
<reference evidence="8" key="3">
    <citation type="submission" date="2015-06" db="UniProtKB">
        <authorList>
            <consortium name="EnsemblMetazoa"/>
        </authorList>
    </citation>
    <scope>IDENTIFICATION</scope>
</reference>
<dbReference type="Gene3D" id="4.10.1000.10">
    <property type="entry name" value="Zinc finger, CCCH-type"/>
    <property type="match status" value="1"/>
</dbReference>
<gene>
    <name evidence="7" type="ORF">CAPTEDRAFT_213784</name>
</gene>
<dbReference type="Proteomes" id="UP000014760">
    <property type="component" value="Unassembled WGS sequence"/>
</dbReference>
<feature type="zinc finger region" description="C3H1-type" evidence="5">
    <location>
        <begin position="169"/>
        <end position="197"/>
    </location>
</feature>
<dbReference type="PANTHER" id="PTHR12547">
    <property type="entry name" value="CCCH ZINC FINGER/TIS11-RELATED"/>
    <property type="match status" value="1"/>
</dbReference>
<name>R7U7W1_CAPTE</name>
<accession>R7U7W1</accession>
<protein>
    <recommendedName>
        <fullName evidence="6">C3H1-type domain-containing protein</fullName>
    </recommendedName>
</protein>
<dbReference type="Pfam" id="PF18044">
    <property type="entry name" value="zf-CCCH_4"/>
    <property type="match status" value="1"/>
</dbReference>
<feature type="zinc finger region" description="C3H1-type" evidence="5">
    <location>
        <begin position="309"/>
        <end position="334"/>
    </location>
</feature>
<dbReference type="PROSITE" id="PS50103">
    <property type="entry name" value="ZF_C3H1"/>
    <property type="match status" value="3"/>
</dbReference>
<evidence type="ECO:0000313" key="9">
    <source>
        <dbReference type="Proteomes" id="UP000014760"/>
    </source>
</evidence>
<dbReference type="InterPro" id="IPR045877">
    <property type="entry name" value="ZFP36-like"/>
</dbReference>
<dbReference type="EMBL" id="KB304239">
    <property type="protein sequence ID" value="ELU02246.1"/>
    <property type="molecule type" value="Genomic_DNA"/>
</dbReference>
<evidence type="ECO:0000313" key="8">
    <source>
        <dbReference type="EnsemblMetazoa" id="CapteP213784"/>
    </source>
</evidence>
<evidence type="ECO:0000256" key="2">
    <source>
        <dbReference type="ARBA" id="ARBA00022737"/>
    </source>
</evidence>
<keyword evidence="2" id="KW-0677">Repeat</keyword>
<feature type="domain" description="C3H1-type" evidence="6">
    <location>
        <begin position="169"/>
        <end position="197"/>
    </location>
</feature>
<dbReference type="InterPro" id="IPR000571">
    <property type="entry name" value="Znf_CCCH"/>
</dbReference>
<keyword evidence="4 5" id="KW-0862">Zinc</keyword>
<dbReference type="EMBL" id="AMQN01001645">
    <property type="status" value="NOT_ANNOTATED_CDS"/>
    <property type="molecule type" value="Genomic_DNA"/>
</dbReference>
<dbReference type="GO" id="GO:0003729">
    <property type="term" value="F:mRNA binding"/>
    <property type="evidence" value="ECO:0007669"/>
    <property type="project" value="InterPro"/>
</dbReference>
<keyword evidence="3 5" id="KW-0863">Zinc-finger</keyword>
<dbReference type="GO" id="GO:0008270">
    <property type="term" value="F:zinc ion binding"/>
    <property type="evidence" value="ECO:0007669"/>
    <property type="project" value="UniProtKB-KW"/>
</dbReference>
<dbReference type="Gene3D" id="3.30.1370.210">
    <property type="match status" value="1"/>
</dbReference>
<feature type="domain" description="C3H1-type" evidence="6">
    <location>
        <begin position="265"/>
        <end position="293"/>
    </location>
</feature>
<evidence type="ECO:0000256" key="4">
    <source>
        <dbReference type="ARBA" id="ARBA00022833"/>
    </source>
</evidence>
<evidence type="ECO:0000256" key="1">
    <source>
        <dbReference type="ARBA" id="ARBA00022723"/>
    </source>
</evidence>
<evidence type="ECO:0000256" key="3">
    <source>
        <dbReference type="ARBA" id="ARBA00022771"/>
    </source>
</evidence>